<feature type="region of interest" description="Disordered" evidence="2">
    <location>
        <begin position="1"/>
        <end position="23"/>
    </location>
</feature>
<evidence type="ECO:0000259" key="3">
    <source>
        <dbReference type="Pfam" id="PF04111"/>
    </source>
</evidence>
<dbReference type="GO" id="GO:0000045">
    <property type="term" value="P:autophagosome assembly"/>
    <property type="evidence" value="ECO:0007669"/>
    <property type="project" value="TreeGrafter"/>
</dbReference>
<dbReference type="InterPro" id="IPR040455">
    <property type="entry name" value="Atg6_BARA"/>
</dbReference>
<dbReference type="GO" id="GO:0043548">
    <property type="term" value="F:phosphatidylinositol 3-kinase binding"/>
    <property type="evidence" value="ECO:0007669"/>
    <property type="project" value="TreeGrafter"/>
</dbReference>
<reference evidence="4 5" key="1">
    <citation type="journal article" date="2012" name="Genome Biol.">
        <title>Genome and low-iron response of an oceanic diatom adapted to chronic iron limitation.</title>
        <authorList>
            <person name="Lommer M."/>
            <person name="Specht M."/>
            <person name="Roy A.S."/>
            <person name="Kraemer L."/>
            <person name="Andreson R."/>
            <person name="Gutowska M.A."/>
            <person name="Wolf J."/>
            <person name="Bergner S.V."/>
            <person name="Schilhabel M.B."/>
            <person name="Klostermeier U.C."/>
            <person name="Beiko R.G."/>
            <person name="Rosenstiel P."/>
            <person name="Hippler M."/>
            <person name="Laroche J."/>
        </authorList>
    </citation>
    <scope>NUCLEOTIDE SEQUENCE [LARGE SCALE GENOMIC DNA]</scope>
    <source>
        <strain evidence="4 5">CCMP1005</strain>
    </source>
</reference>
<evidence type="ECO:0000256" key="2">
    <source>
        <dbReference type="SAM" id="MobiDB-lite"/>
    </source>
</evidence>
<dbReference type="GO" id="GO:0030674">
    <property type="term" value="F:protein-macromolecule adaptor activity"/>
    <property type="evidence" value="ECO:0007669"/>
    <property type="project" value="TreeGrafter"/>
</dbReference>
<dbReference type="InterPro" id="IPR038274">
    <property type="entry name" value="Atg6/Beclin_C_sf"/>
</dbReference>
<evidence type="ECO:0000313" key="5">
    <source>
        <dbReference type="Proteomes" id="UP000266841"/>
    </source>
</evidence>
<organism evidence="4 5">
    <name type="scientific">Thalassiosira oceanica</name>
    <name type="common">Marine diatom</name>
    <dbReference type="NCBI Taxonomy" id="159749"/>
    <lineage>
        <taxon>Eukaryota</taxon>
        <taxon>Sar</taxon>
        <taxon>Stramenopiles</taxon>
        <taxon>Ochrophyta</taxon>
        <taxon>Bacillariophyta</taxon>
        <taxon>Coscinodiscophyceae</taxon>
        <taxon>Thalassiosirophycidae</taxon>
        <taxon>Thalassiosirales</taxon>
        <taxon>Thalassiosiraceae</taxon>
        <taxon>Thalassiosira</taxon>
    </lineage>
</organism>
<dbReference type="OMA" id="YARRNFN"/>
<comment type="similarity">
    <text evidence="1">Belongs to the beclin family.</text>
</comment>
<dbReference type="Proteomes" id="UP000266841">
    <property type="component" value="Unassembled WGS sequence"/>
</dbReference>
<proteinExistence type="inferred from homology"/>
<accession>K0RRH1</accession>
<dbReference type="OrthoDB" id="20368at2759"/>
<name>K0RRH1_THAOC</name>
<dbReference type="GO" id="GO:0000407">
    <property type="term" value="C:phagophore assembly site"/>
    <property type="evidence" value="ECO:0007669"/>
    <property type="project" value="TreeGrafter"/>
</dbReference>
<feature type="region of interest" description="Disordered" evidence="2">
    <location>
        <begin position="190"/>
        <end position="214"/>
    </location>
</feature>
<dbReference type="Gene3D" id="1.10.418.40">
    <property type="entry name" value="Autophagy protein 6/Beclin 1"/>
    <property type="match status" value="1"/>
</dbReference>
<dbReference type="GO" id="GO:0000423">
    <property type="term" value="P:mitophagy"/>
    <property type="evidence" value="ECO:0007669"/>
    <property type="project" value="TreeGrafter"/>
</dbReference>
<dbReference type="eggNOG" id="KOG2751">
    <property type="taxonomic scope" value="Eukaryota"/>
</dbReference>
<feature type="domain" description="Atg6 BARA" evidence="3">
    <location>
        <begin position="245"/>
        <end position="449"/>
    </location>
</feature>
<evidence type="ECO:0000313" key="4">
    <source>
        <dbReference type="EMBL" id="EJK55625.1"/>
    </source>
</evidence>
<dbReference type="EMBL" id="AGNL01033619">
    <property type="protein sequence ID" value="EJK55625.1"/>
    <property type="molecule type" value="Genomic_DNA"/>
</dbReference>
<protein>
    <recommendedName>
        <fullName evidence="3">Atg6 BARA domain-containing protein</fullName>
    </recommendedName>
</protein>
<dbReference type="GO" id="GO:0034272">
    <property type="term" value="C:phosphatidylinositol 3-kinase complex, class III, type II"/>
    <property type="evidence" value="ECO:0007669"/>
    <property type="project" value="TreeGrafter"/>
</dbReference>
<dbReference type="GO" id="GO:0006995">
    <property type="term" value="P:cellular response to nitrogen starvation"/>
    <property type="evidence" value="ECO:0007669"/>
    <property type="project" value="TreeGrafter"/>
</dbReference>
<feature type="region of interest" description="Disordered" evidence="2">
    <location>
        <begin position="54"/>
        <end position="77"/>
    </location>
</feature>
<evidence type="ECO:0000256" key="1">
    <source>
        <dbReference type="ARBA" id="ARBA00005965"/>
    </source>
</evidence>
<dbReference type="Pfam" id="PF04111">
    <property type="entry name" value="APG6"/>
    <property type="match status" value="1"/>
</dbReference>
<gene>
    <name evidence="4" type="ORF">THAOC_24626</name>
</gene>
<comment type="caution">
    <text evidence="4">The sequence shown here is derived from an EMBL/GenBank/DDBJ whole genome shotgun (WGS) entry which is preliminary data.</text>
</comment>
<dbReference type="PANTHER" id="PTHR12768">
    <property type="entry name" value="BECLIN 1"/>
    <property type="match status" value="1"/>
</dbReference>
<dbReference type="GO" id="GO:0045324">
    <property type="term" value="P:late endosome to vacuole transport"/>
    <property type="evidence" value="ECO:0007669"/>
    <property type="project" value="TreeGrafter"/>
</dbReference>
<keyword evidence="5" id="KW-1185">Reference proteome</keyword>
<dbReference type="InterPro" id="IPR007243">
    <property type="entry name" value="Atg6/Beclin"/>
</dbReference>
<sequence>MDHAEEENGPNGRMDPKMPIHQQNGVLSSVGRAFSSASGMAALVYSGRRPVSPFNGDCSAARPGGKSTGESSLSDEELQSVKDELVKQLEALRIKRDDLQRIPIRQHLDEWSYRFEAAKQSYDQTLSTLESATAKRIWIEEQSQYLSKIQVLGETSLIWYKGPFGTINGFRLGRSAVTVAGLLARQRNNDKAATSGARQQQQQQQSGRNGDSFFGQWAPSDAAANVNSSTQQTSGQNQSNLTEVVTVPWTEINSALGQIVFMLSTVQNLSSSGISFGKHVLQPTGSSSKIGIVKNMQNQQANGGHRTERRRITALSAYYNSSPGQRSAPLPGEVTWYNLHHYEESGSILSMGYYARRNFNVALDALLYCVAEACLVMQDRDMALAAPYVMRVGGLVVGKDAKVARGRGDVSGDATLGGLPFSYDPAHGERWTLVCKHLLTNLKWLLAYFARWEPSSEKDKIQIENG</sequence>
<dbReference type="PANTHER" id="PTHR12768:SF4">
    <property type="entry name" value="BECLIN-1"/>
    <property type="match status" value="1"/>
</dbReference>
<dbReference type="GO" id="GO:0034271">
    <property type="term" value="C:phosphatidylinositol 3-kinase complex, class III, type I"/>
    <property type="evidence" value="ECO:0007669"/>
    <property type="project" value="TreeGrafter"/>
</dbReference>
<dbReference type="AlphaFoldDB" id="K0RRH1"/>